<sequence length="97" mass="11225">MESFYSINLKIKIKAPQPRLLHSRSTESFLFPEDFFNQTPQGWVCRKSLEGISLLFTLVLISGPVQESGEIHPVPTKKVVSTKKHLFTQFWSIFWSI</sequence>
<gene>
    <name evidence="1" type="ORF">LptCag_1299</name>
</gene>
<dbReference type="Proteomes" id="UP000029452">
    <property type="component" value="Unassembled WGS sequence"/>
</dbReference>
<proteinExistence type="predicted"/>
<name>A0A094WB77_9BACT</name>
<protein>
    <submittedName>
        <fullName evidence="1">Uncharacterized protein</fullName>
    </submittedName>
</protein>
<comment type="caution">
    <text evidence="1">The sequence shown here is derived from an EMBL/GenBank/DDBJ whole genome shotgun (WGS) entry which is preliminary data.</text>
</comment>
<accession>A0A094WB77</accession>
<dbReference type="PATRIC" id="fig|178606.4.peg.2327"/>
<evidence type="ECO:0000313" key="1">
    <source>
        <dbReference type="EMBL" id="KGA92922.1"/>
    </source>
</evidence>
<dbReference type="EMBL" id="JPGK01000010">
    <property type="protein sequence ID" value="KGA92922.1"/>
    <property type="molecule type" value="Genomic_DNA"/>
</dbReference>
<organism evidence="1 2">
    <name type="scientific">Leptospirillum ferriphilum</name>
    <dbReference type="NCBI Taxonomy" id="178606"/>
    <lineage>
        <taxon>Bacteria</taxon>
        <taxon>Pseudomonadati</taxon>
        <taxon>Nitrospirota</taxon>
        <taxon>Nitrospiria</taxon>
        <taxon>Nitrospirales</taxon>
        <taxon>Nitrospiraceae</taxon>
        <taxon>Leptospirillum</taxon>
    </lineage>
</organism>
<dbReference type="AlphaFoldDB" id="A0A094WB77"/>
<reference evidence="1 2" key="1">
    <citation type="submission" date="2014-06" db="EMBL/GenBank/DDBJ databases">
        <title>Draft genome sequence of iron oxidizing acidophile Leptospirillum ferriphilum DSM14647.</title>
        <authorList>
            <person name="Cardenas J.P."/>
            <person name="Lazcano M."/>
            <person name="Ossandon F.J."/>
            <person name="Corbett M."/>
            <person name="Holmes D.S."/>
            <person name="Watkin E."/>
        </authorList>
    </citation>
    <scope>NUCLEOTIDE SEQUENCE [LARGE SCALE GENOMIC DNA]</scope>
    <source>
        <strain evidence="1 2">DSM 14647</strain>
    </source>
</reference>
<evidence type="ECO:0000313" key="2">
    <source>
        <dbReference type="Proteomes" id="UP000029452"/>
    </source>
</evidence>